<name>A0A7C2P249_9PLAN</name>
<comment type="caution">
    <text evidence="3">The sequence shown here is derived from an EMBL/GenBank/DDBJ whole genome shotgun (WGS) entry which is preliminary data.</text>
</comment>
<evidence type="ECO:0000256" key="2">
    <source>
        <dbReference type="SAM" id="SignalP"/>
    </source>
</evidence>
<accession>A0A7C2P249</accession>
<dbReference type="EMBL" id="DSOK01000121">
    <property type="protein sequence ID" value="HEN14593.1"/>
    <property type="molecule type" value="Genomic_DNA"/>
</dbReference>
<feature type="signal peptide" evidence="2">
    <location>
        <begin position="1"/>
        <end position="23"/>
    </location>
</feature>
<keyword evidence="2" id="KW-0732">Signal</keyword>
<organism evidence="3">
    <name type="scientific">Schlesneria paludicola</name>
    <dbReference type="NCBI Taxonomy" id="360056"/>
    <lineage>
        <taxon>Bacteria</taxon>
        <taxon>Pseudomonadati</taxon>
        <taxon>Planctomycetota</taxon>
        <taxon>Planctomycetia</taxon>
        <taxon>Planctomycetales</taxon>
        <taxon>Planctomycetaceae</taxon>
        <taxon>Schlesneria</taxon>
    </lineage>
</organism>
<sequence>MIRWTVSAAGWLALLAMTPTAWGDAPPPQTAPTPIAPIPEVSPPQFVPPPPADLAATRTLAPATQAWAHQGAPSAAGPHPAYSTPGAGPGAGIGPFWAPGGYEPRGGSPYYYHDPMGGQFSNTGNPYYDHYGPGFHRHSLHGHYRFPYYTYRAPWYYPGRAVYNRDTNLPW</sequence>
<dbReference type="AlphaFoldDB" id="A0A7C2P249"/>
<protein>
    <submittedName>
        <fullName evidence="3">Uncharacterized protein</fullName>
    </submittedName>
</protein>
<reference evidence="3" key="1">
    <citation type="journal article" date="2020" name="mSystems">
        <title>Genome- and Community-Level Interaction Insights into Carbon Utilization and Element Cycling Functions of Hydrothermarchaeota in Hydrothermal Sediment.</title>
        <authorList>
            <person name="Zhou Z."/>
            <person name="Liu Y."/>
            <person name="Xu W."/>
            <person name="Pan J."/>
            <person name="Luo Z.H."/>
            <person name="Li M."/>
        </authorList>
    </citation>
    <scope>NUCLEOTIDE SEQUENCE [LARGE SCALE GENOMIC DNA]</scope>
    <source>
        <strain evidence="3">SpSt-339</strain>
    </source>
</reference>
<proteinExistence type="predicted"/>
<feature type="chain" id="PRO_5028033650" evidence="2">
    <location>
        <begin position="24"/>
        <end position="171"/>
    </location>
</feature>
<evidence type="ECO:0000256" key="1">
    <source>
        <dbReference type="SAM" id="MobiDB-lite"/>
    </source>
</evidence>
<feature type="compositionally biased region" description="Pro residues" evidence="1">
    <location>
        <begin position="25"/>
        <end position="52"/>
    </location>
</feature>
<feature type="region of interest" description="Disordered" evidence="1">
    <location>
        <begin position="24"/>
        <end position="85"/>
    </location>
</feature>
<gene>
    <name evidence="3" type="ORF">ENQ76_03885</name>
</gene>
<evidence type="ECO:0000313" key="3">
    <source>
        <dbReference type="EMBL" id="HEN14593.1"/>
    </source>
</evidence>